<dbReference type="SUPFAM" id="SSF54826">
    <property type="entry name" value="Enolase N-terminal domain-like"/>
    <property type="match status" value="1"/>
</dbReference>
<dbReference type="InterPro" id="IPR034593">
    <property type="entry name" value="DgoD-like"/>
</dbReference>
<dbReference type="InterPro" id="IPR029065">
    <property type="entry name" value="Enolase_C-like"/>
</dbReference>
<protein>
    <recommendedName>
        <fullName evidence="3">glucarate dehydratase</fullName>
        <ecNumber evidence="3">4.2.1.40</ecNumber>
    </recommendedName>
</protein>
<evidence type="ECO:0000313" key="6">
    <source>
        <dbReference type="Proteomes" id="UP001205566"/>
    </source>
</evidence>
<dbReference type="EC" id="4.2.1.40" evidence="3"/>
<accession>A0ABT1P258</accession>
<comment type="caution">
    <text evidence="5">The sequence shown here is derived from an EMBL/GenBank/DDBJ whole genome shotgun (WGS) entry which is preliminary data.</text>
</comment>
<feature type="domain" description="Mandelate racemase/muconate lactonizing enzyme C-terminal" evidence="4">
    <location>
        <begin position="166"/>
        <end position="262"/>
    </location>
</feature>
<dbReference type="InterPro" id="IPR013341">
    <property type="entry name" value="Mandelate_racemase_N_dom"/>
</dbReference>
<dbReference type="Gene3D" id="3.20.20.120">
    <property type="entry name" value="Enolase-like C-terminal domain"/>
    <property type="match status" value="1"/>
</dbReference>
<evidence type="ECO:0000259" key="4">
    <source>
        <dbReference type="SMART" id="SM00922"/>
    </source>
</evidence>
<dbReference type="SUPFAM" id="SSF51604">
    <property type="entry name" value="Enolase C-terminal domain-like"/>
    <property type="match status" value="1"/>
</dbReference>
<evidence type="ECO:0000313" key="5">
    <source>
        <dbReference type="EMBL" id="MCQ3830200.1"/>
    </source>
</evidence>
<sequence>MISKIESVETCVVTIPRETPYLGPLGEGEAVNRKGYLVRAGNRTVYPSVDRSVIVKITDASGTVGWGETYGICAPNAVTEIIEDLLAPVIEGRNALDVACIHEDLYDMMHVRGYFGGFYLDALAAIDIALWDIFGKHSNQTVAQLLGGTRRKKIPAYVSGLPESTLEKRCALAKQWQDKGFTGFKFAGVVSHEGMANEMAALRETLGPDADIMVDMHWKFSAAEATRVIKAMEPHNLYFAEAPCAPEDIEGLATVARSVATPVAAGEEWRTVFEARERINRNACSILQPEMGHTGITQFSRISQLAQAFHCRIIPHASIGVGIFQAASLHASANVLHLPYHEYQHSVFDRNLQFLETDMDCQNGYFSLPSGPGLGVTPSKKLWAFSDKDLSS</sequence>
<dbReference type="Pfam" id="PF02746">
    <property type="entry name" value="MR_MLE_N"/>
    <property type="match status" value="1"/>
</dbReference>
<proteinExistence type="predicted"/>
<dbReference type="InterPro" id="IPR036849">
    <property type="entry name" value="Enolase-like_C_sf"/>
</dbReference>
<evidence type="ECO:0000256" key="3">
    <source>
        <dbReference type="ARBA" id="ARBA00011973"/>
    </source>
</evidence>
<dbReference type="Proteomes" id="UP001205566">
    <property type="component" value="Unassembled WGS sequence"/>
</dbReference>
<dbReference type="RefSeq" id="WP_255875172.1">
    <property type="nucleotide sequence ID" value="NZ_JACASI010000032.1"/>
</dbReference>
<name>A0ABT1P258_9GAMM</name>
<reference evidence="5" key="1">
    <citation type="thesis" date="2020" institute="Technische Universitat Dresden" country="Dresden, Germany">
        <title>The Agarolytic System of Microbulbifer elongatus PORT2, Isolated from Batu Karas, Pangandaran West Java Indonesia.</title>
        <authorList>
            <person name="Anggraeni S.R."/>
        </authorList>
    </citation>
    <scope>NUCLEOTIDE SEQUENCE</scope>
    <source>
        <strain evidence="5">PORT2</strain>
    </source>
</reference>
<dbReference type="InterPro" id="IPR029017">
    <property type="entry name" value="Enolase-like_N"/>
</dbReference>
<dbReference type="PANTHER" id="PTHR48080">
    <property type="entry name" value="D-GALACTONATE DEHYDRATASE-RELATED"/>
    <property type="match status" value="1"/>
</dbReference>
<dbReference type="EMBL" id="JACASI010000032">
    <property type="protein sequence ID" value="MCQ3830200.1"/>
    <property type="molecule type" value="Genomic_DNA"/>
</dbReference>
<evidence type="ECO:0000256" key="1">
    <source>
        <dbReference type="ARBA" id="ARBA00001426"/>
    </source>
</evidence>
<dbReference type="SMART" id="SM00922">
    <property type="entry name" value="MR_MLE"/>
    <property type="match status" value="1"/>
</dbReference>
<dbReference type="CDD" id="cd03316">
    <property type="entry name" value="MR_like"/>
    <property type="match status" value="1"/>
</dbReference>
<comment type="pathway">
    <text evidence="2">Carbohydrate acid metabolism; D-glucarate degradation; 2,5-dioxopentanoate from D-glucarate: step 1/2.</text>
</comment>
<gene>
    <name evidence="5" type="ORF">HXX02_12160</name>
</gene>
<keyword evidence="6" id="KW-1185">Reference proteome</keyword>
<comment type="catalytic activity">
    <reaction evidence="1">
        <text>D-glucarate = 5-dehydro-4-deoxy-D-glucarate + H2O</text>
        <dbReference type="Rhea" id="RHEA:14573"/>
        <dbReference type="ChEBI" id="CHEBI:15377"/>
        <dbReference type="ChEBI" id="CHEBI:30612"/>
        <dbReference type="ChEBI" id="CHEBI:42819"/>
        <dbReference type="EC" id="4.2.1.40"/>
    </reaction>
</comment>
<organism evidence="5 6">
    <name type="scientific">Microbulbifer elongatus</name>
    <dbReference type="NCBI Taxonomy" id="86173"/>
    <lineage>
        <taxon>Bacteria</taxon>
        <taxon>Pseudomonadati</taxon>
        <taxon>Pseudomonadota</taxon>
        <taxon>Gammaproteobacteria</taxon>
        <taxon>Cellvibrionales</taxon>
        <taxon>Microbulbiferaceae</taxon>
        <taxon>Microbulbifer</taxon>
    </lineage>
</organism>
<dbReference type="InterPro" id="IPR013342">
    <property type="entry name" value="Mandelate_racemase_C"/>
</dbReference>
<evidence type="ECO:0000256" key="2">
    <source>
        <dbReference type="ARBA" id="ARBA00005183"/>
    </source>
</evidence>
<dbReference type="SFLD" id="SFLDS00001">
    <property type="entry name" value="Enolase"/>
    <property type="match status" value="1"/>
</dbReference>
<dbReference type="Pfam" id="PF13378">
    <property type="entry name" value="MR_MLE_C"/>
    <property type="match status" value="1"/>
</dbReference>
<dbReference type="PANTHER" id="PTHR48080:SF4">
    <property type="entry name" value="GLUCARATE DEHYDRATASE"/>
    <property type="match status" value="1"/>
</dbReference>
<dbReference type="Gene3D" id="3.30.390.10">
    <property type="entry name" value="Enolase-like, N-terminal domain"/>
    <property type="match status" value="1"/>
</dbReference>